<dbReference type="EMBL" id="CP111012">
    <property type="protein sequence ID" value="WAQ94631.1"/>
    <property type="molecule type" value="Genomic_DNA"/>
</dbReference>
<reference evidence="1" key="1">
    <citation type="submission" date="2022-11" db="EMBL/GenBank/DDBJ databases">
        <title>Centuries of genome instability and evolution in soft-shell clam transmissible cancer (bioRxiv).</title>
        <authorList>
            <person name="Hart S.F.M."/>
            <person name="Yonemitsu M.A."/>
            <person name="Giersch R.M."/>
            <person name="Beal B.F."/>
            <person name="Arriagada G."/>
            <person name="Davis B.W."/>
            <person name="Ostrander E.A."/>
            <person name="Goff S.P."/>
            <person name="Metzger M.J."/>
        </authorList>
    </citation>
    <scope>NUCLEOTIDE SEQUENCE</scope>
    <source>
        <strain evidence="1">MELC-2E11</strain>
        <tissue evidence="1">Siphon/mantle</tissue>
    </source>
</reference>
<proteinExistence type="predicted"/>
<organism evidence="1 2">
    <name type="scientific">Mya arenaria</name>
    <name type="common">Soft-shell clam</name>
    <dbReference type="NCBI Taxonomy" id="6604"/>
    <lineage>
        <taxon>Eukaryota</taxon>
        <taxon>Metazoa</taxon>
        <taxon>Spiralia</taxon>
        <taxon>Lophotrochozoa</taxon>
        <taxon>Mollusca</taxon>
        <taxon>Bivalvia</taxon>
        <taxon>Autobranchia</taxon>
        <taxon>Heteroconchia</taxon>
        <taxon>Euheterodonta</taxon>
        <taxon>Imparidentia</taxon>
        <taxon>Neoheterodontei</taxon>
        <taxon>Myida</taxon>
        <taxon>Myoidea</taxon>
        <taxon>Myidae</taxon>
        <taxon>Mya</taxon>
    </lineage>
</organism>
<name>A0ABY7DC65_MYAAR</name>
<sequence length="200" mass="23054">MPIFRKIACHPFRLNLFMRILASARDDLTFLVIQKIFLVFENLFVAIIIDFLEQLRNYDNFEEETGVTQKVFSTGAIDRWFSAIPKHLLGKDCRLMMLNTVYLRKRPQKMETKIDEKVLTRSSSSNILVRQSYSEELVSIPVTIPGLSLSQCRHIVLSEDLRDSLQDVRLRKNGLSGSTGVIFIVCDSVFVMRYNSVNSL</sequence>
<gene>
    <name evidence="1" type="ORF">MAR_007102</name>
</gene>
<evidence type="ECO:0000313" key="1">
    <source>
        <dbReference type="EMBL" id="WAQ94631.1"/>
    </source>
</evidence>
<protein>
    <submittedName>
        <fullName evidence="1">Uncharacterized protein</fullName>
    </submittedName>
</protein>
<keyword evidence="2" id="KW-1185">Reference proteome</keyword>
<dbReference type="Proteomes" id="UP001164746">
    <property type="component" value="Chromosome 1"/>
</dbReference>
<evidence type="ECO:0000313" key="2">
    <source>
        <dbReference type="Proteomes" id="UP001164746"/>
    </source>
</evidence>
<accession>A0ABY7DC65</accession>